<gene>
    <name evidence="1" type="ORF">HNR61_005566</name>
</gene>
<dbReference type="RefSeq" id="WP_182846035.1">
    <property type="nucleotide sequence ID" value="NZ_BAAALP010000043.1"/>
</dbReference>
<organism evidence="1 2">
    <name type="scientific">Actinomadura namibiensis</name>
    <dbReference type="NCBI Taxonomy" id="182080"/>
    <lineage>
        <taxon>Bacteria</taxon>
        <taxon>Bacillati</taxon>
        <taxon>Actinomycetota</taxon>
        <taxon>Actinomycetes</taxon>
        <taxon>Streptosporangiales</taxon>
        <taxon>Thermomonosporaceae</taxon>
        <taxon>Actinomadura</taxon>
    </lineage>
</organism>
<dbReference type="Proteomes" id="UP000572680">
    <property type="component" value="Unassembled WGS sequence"/>
</dbReference>
<protein>
    <submittedName>
        <fullName evidence="1">Uncharacterized protein</fullName>
    </submittedName>
</protein>
<dbReference type="AlphaFoldDB" id="A0A7W3LTB3"/>
<evidence type="ECO:0000313" key="1">
    <source>
        <dbReference type="EMBL" id="MBA8953913.1"/>
    </source>
</evidence>
<dbReference type="EMBL" id="JACJIA010000007">
    <property type="protein sequence ID" value="MBA8953913.1"/>
    <property type="molecule type" value="Genomic_DNA"/>
</dbReference>
<keyword evidence="2" id="KW-1185">Reference proteome</keyword>
<name>A0A7W3LTB3_ACTNM</name>
<accession>A0A7W3LTB3</accession>
<sequence length="53" mass="4930">MPLNGGTPEGARVRIGAGDGVALAIDVHSVPVAGTATVAGTVAGADNTGGTDD</sequence>
<evidence type="ECO:0000313" key="2">
    <source>
        <dbReference type="Proteomes" id="UP000572680"/>
    </source>
</evidence>
<comment type="caution">
    <text evidence="1">The sequence shown here is derived from an EMBL/GenBank/DDBJ whole genome shotgun (WGS) entry which is preliminary data.</text>
</comment>
<reference evidence="1 2" key="1">
    <citation type="submission" date="2020-08" db="EMBL/GenBank/DDBJ databases">
        <title>Genomic Encyclopedia of Type Strains, Phase IV (KMG-IV): sequencing the most valuable type-strain genomes for metagenomic binning, comparative biology and taxonomic classification.</title>
        <authorList>
            <person name="Goeker M."/>
        </authorList>
    </citation>
    <scope>NUCLEOTIDE SEQUENCE [LARGE SCALE GENOMIC DNA]</scope>
    <source>
        <strain evidence="1 2">DSM 44197</strain>
    </source>
</reference>
<proteinExistence type="predicted"/>